<comment type="caution">
    <text evidence="10">The sequence shown here is derived from an EMBL/GenBank/DDBJ whole genome shotgun (WGS) entry which is preliminary data.</text>
</comment>
<evidence type="ECO:0000256" key="2">
    <source>
        <dbReference type="ARBA" id="ARBA00022691"/>
    </source>
</evidence>
<dbReference type="SUPFAM" id="SSF102114">
    <property type="entry name" value="Radical SAM enzymes"/>
    <property type="match status" value="1"/>
</dbReference>
<dbReference type="SFLD" id="SFLDS00029">
    <property type="entry name" value="Radical_SAM"/>
    <property type="match status" value="1"/>
</dbReference>
<comment type="function">
    <text evidence="8">Catalyzes the complex heterocyclic radical-mediated conversion of 6-carboxy-5,6,7,8-tetrahydropterin (CPH4) to 7-carboxy-7-deazaguanine (CDG), a step common to the biosynthetic pathways of all 7-deazapurine-containing compounds.</text>
</comment>
<keyword evidence="7 8" id="KW-0456">Lyase</keyword>
<evidence type="ECO:0000256" key="4">
    <source>
        <dbReference type="ARBA" id="ARBA00022842"/>
    </source>
</evidence>
<protein>
    <recommendedName>
        <fullName evidence="8">7-carboxy-7-deazaguanine synthase</fullName>
        <shortName evidence="8">CDG synthase</shortName>
        <ecNumber evidence="8">4.3.99.3</ecNumber>
    </recommendedName>
    <alternativeName>
        <fullName evidence="8">Queuosine biosynthesis protein QueE</fullName>
    </alternativeName>
</protein>
<evidence type="ECO:0000259" key="9">
    <source>
        <dbReference type="PROSITE" id="PS51918"/>
    </source>
</evidence>
<keyword evidence="6 8" id="KW-0411">Iron-sulfur</keyword>
<keyword evidence="2 8" id="KW-0949">S-adenosyl-L-methionine</keyword>
<feature type="binding site" evidence="8">
    <location>
        <position position="45"/>
    </location>
    <ligand>
        <name>[4Fe-4S] cluster</name>
        <dbReference type="ChEBI" id="CHEBI:49883"/>
        <note>4Fe-4S-S-AdoMet</note>
    </ligand>
</feature>
<evidence type="ECO:0000256" key="6">
    <source>
        <dbReference type="ARBA" id="ARBA00023014"/>
    </source>
</evidence>
<dbReference type="InterPro" id="IPR007197">
    <property type="entry name" value="rSAM"/>
</dbReference>
<dbReference type="PIRSF" id="PIRSF000370">
    <property type="entry name" value="QueE"/>
    <property type="match status" value="1"/>
</dbReference>
<evidence type="ECO:0000256" key="5">
    <source>
        <dbReference type="ARBA" id="ARBA00023004"/>
    </source>
</evidence>
<keyword evidence="8" id="KW-0671">Queuosine biosynthesis</keyword>
<feature type="binding site" evidence="8">
    <location>
        <position position="100"/>
    </location>
    <ligand>
        <name>substrate</name>
    </ligand>
</feature>
<dbReference type="CDD" id="cd01335">
    <property type="entry name" value="Radical_SAM"/>
    <property type="match status" value="1"/>
</dbReference>
<dbReference type="InterPro" id="IPR058240">
    <property type="entry name" value="rSAM_sf"/>
</dbReference>
<organism evidence="10 11">
    <name type="scientific">Persicirhabdus sediminis</name>
    <dbReference type="NCBI Taxonomy" id="454144"/>
    <lineage>
        <taxon>Bacteria</taxon>
        <taxon>Pseudomonadati</taxon>
        <taxon>Verrucomicrobiota</taxon>
        <taxon>Verrucomicrobiia</taxon>
        <taxon>Verrucomicrobiales</taxon>
        <taxon>Verrucomicrobiaceae</taxon>
        <taxon>Persicirhabdus</taxon>
    </lineage>
</organism>
<evidence type="ECO:0000313" key="11">
    <source>
        <dbReference type="Proteomes" id="UP000624703"/>
    </source>
</evidence>
<evidence type="ECO:0000256" key="7">
    <source>
        <dbReference type="ARBA" id="ARBA00023239"/>
    </source>
</evidence>
<evidence type="ECO:0000313" key="10">
    <source>
        <dbReference type="EMBL" id="MBK1790439.1"/>
    </source>
</evidence>
<proteinExistence type="inferred from homology"/>
<dbReference type="InterPro" id="IPR013785">
    <property type="entry name" value="Aldolase_TIM"/>
</dbReference>
<dbReference type="Gene3D" id="3.20.20.70">
    <property type="entry name" value="Aldolase class I"/>
    <property type="match status" value="1"/>
</dbReference>
<comment type="cofactor">
    <cofactor evidence="8">
        <name>S-adenosyl-L-methionine</name>
        <dbReference type="ChEBI" id="CHEBI:59789"/>
    </cofactor>
    <text evidence="8">Binds 1 S-adenosyl-L-methionine per subunit.</text>
</comment>
<dbReference type="PROSITE" id="PS51918">
    <property type="entry name" value="RADICAL_SAM"/>
    <property type="match status" value="1"/>
</dbReference>
<keyword evidence="5 8" id="KW-0408">Iron</keyword>
<comment type="pathway">
    <text evidence="8">Purine metabolism; 7-cyano-7-deazaguanine biosynthesis.</text>
</comment>
<feature type="binding site" evidence="8">
    <location>
        <position position="34"/>
    </location>
    <ligand>
        <name>substrate</name>
    </ligand>
</feature>
<feature type="binding site" evidence="8">
    <location>
        <position position="38"/>
    </location>
    <ligand>
        <name>[4Fe-4S] cluster</name>
        <dbReference type="ChEBI" id="CHEBI:49883"/>
        <note>4Fe-4S-S-AdoMet</note>
    </ligand>
</feature>
<evidence type="ECO:0000256" key="1">
    <source>
        <dbReference type="ARBA" id="ARBA00022485"/>
    </source>
</evidence>
<feature type="binding site" evidence="8">
    <location>
        <position position="42"/>
    </location>
    <ligand>
        <name>[4Fe-4S] cluster</name>
        <dbReference type="ChEBI" id="CHEBI:49883"/>
        <note>4Fe-4S-S-AdoMet</note>
    </ligand>
</feature>
<dbReference type="InterPro" id="IPR024924">
    <property type="entry name" value="7-CO-7-deazaguanine_synth-like"/>
</dbReference>
<comment type="catalytic activity">
    <reaction evidence="8">
        <text>6-carboxy-5,6,7,8-tetrahydropterin + H(+) = 7-carboxy-7-carbaguanine + NH4(+)</text>
        <dbReference type="Rhea" id="RHEA:27974"/>
        <dbReference type="ChEBI" id="CHEBI:15378"/>
        <dbReference type="ChEBI" id="CHEBI:28938"/>
        <dbReference type="ChEBI" id="CHEBI:61032"/>
        <dbReference type="ChEBI" id="CHEBI:61036"/>
        <dbReference type="EC" id="4.3.99.3"/>
    </reaction>
</comment>
<sequence length="253" mass="28488">MPTLKLAKLNDGAEIFHTLQGEGVNTGAPAIFVRSSLCNLHCRWCDTDYTWNWLGTPWPHDKDGEPGYSKFDKAEYILELPATEVAEAVRQFPCTHVIMTGGEPLLQQAGWLAMIEALKATDASYTFEVETNGTQVPSAELDAHINQYNVSPKLANSGNAESLRVSEKSMRWFASSAKSWFKFVIAEDSDLEEILQLIERFSIPKEKILLMPEGRTPAEQQARRLWVANLCIAQGFRFCDRLHVQLWGDKRGV</sequence>
<dbReference type="AlphaFoldDB" id="A0A8J7SIA4"/>
<feature type="binding site" evidence="8">
    <location>
        <position position="47"/>
    </location>
    <ligand>
        <name>Mg(2+)</name>
        <dbReference type="ChEBI" id="CHEBI:18420"/>
    </ligand>
</feature>
<accession>A0A8J7SIA4</accession>
<comment type="cofactor">
    <cofactor evidence="8">
        <name>Mg(2+)</name>
        <dbReference type="ChEBI" id="CHEBI:18420"/>
    </cofactor>
</comment>
<gene>
    <name evidence="8" type="primary">queE</name>
    <name evidence="10" type="ORF">JIN82_04620</name>
</gene>
<feature type="binding site" evidence="8">
    <location>
        <begin position="44"/>
        <end position="46"/>
    </location>
    <ligand>
        <name>S-adenosyl-L-methionine</name>
        <dbReference type="ChEBI" id="CHEBI:59789"/>
    </ligand>
</feature>
<dbReference type="HAMAP" id="MF_00917">
    <property type="entry name" value="QueE"/>
    <property type="match status" value="1"/>
</dbReference>
<feature type="domain" description="Radical SAM core" evidence="9">
    <location>
        <begin position="25"/>
        <end position="249"/>
    </location>
</feature>
<evidence type="ECO:0000256" key="3">
    <source>
        <dbReference type="ARBA" id="ARBA00022723"/>
    </source>
</evidence>
<dbReference type="RefSeq" id="WP_200310470.1">
    <property type="nucleotide sequence ID" value="NZ_JAENIM010000021.1"/>
</dbReference>
<comment type="subunit">
    <text evidence="8">Homodimer.</text>
</comment>
<keyword evidence="11" id="KW-1185">Reference proteome</keyword>
<dbReference type="GO" id="GO:0008616">
    <property type="term" value="P:tRNA queuosine(34) biosynthetic process"/>
    <property type="evidence" value="ECO:0007669"/>
    <property type="project" value="UniProtKB-UniRule"/>
</dbReference>
<dbReference type="GO" id="GO:1904047">
    <property type="term" value="F:S-adenosyl-L-methionine binding"/>
    <property type="evidence" value="ECO:0007669"/>
    <property type="project" value="UniProtKB-UniRule"/>
</dbReference>
<reference evidence="10" key="1">
    <citation type="submission" date="2021-01" db="EMBL/GenBank/DDBJ databases">
        <title>Modified the classification status of verrucomicrobia.</title>
        <authorList>
            <person name="Feng X."/>
        </authorList>
    </citation>
    <scope>NUCLEOTIDE SEQUENCE</scope>
    <source>
        <strain evidence="10">_KCTC 22039</strain>
    </source>
</reference>
<dbReference type="EMBL" id="JAENIM010000021">
    <property type="protein sequence ID" value="MBK1790439.1"/>
    <property type="molecule type" value="Genomic_DNA"/>
</dbReference>
<dbReference type="PANTHER" id="PTHR42836:SF1">
    <property type="entry name" value="7-CARBOXY-7-DEAZAGUANINE SYNTHASE"/>
    <property type="match status" value="1"/>
</dbReference>
<evidence type="ECO:0000256" key="8">
    <source>
        <dbReference type="HAMAP-Rule" id="MF_00917"/>
    </source>
</evidence>
<dbReference type="Proteomes" id="UP000624703">
    <property type="component" value="Unassembled WGS sequence"/>
</dbReference>
<dbReference type="GO" id="GO:0000287">
    <property type="term" value="F:magnesium ion binding"/>
    <property type="evidence" value="ECO:0007669"/>
    <property type="project" value="UniProtKB-UniRule"/>
</dbReference>
<dbReference type="Pfam" id="PF04055">
    <property type="entry name" value="Radical_SAM"/>
    <property type="match status" value="1"/>
</dbReference>
<feature type="binding site" evidence="8">
    <location>
        <begin position="19"/>
        <end position="21"/>
    </location>
    <ligand>
        <name>substrate</name>
    </ligand>
</feature>
<dbReference type="UniPathway" id="UPA00391"/>
<comment type="cofactor">
    <cofactor evidence="8">
        <name>[4Fe-4S] cluster</name>
        <dbReference type="ChEBI" id="CHEBI:49883"/>
    </cofactor>
    <text evidence="8">Binds 1 [4Fe-4S] cluster. The cluster is coordinated with 3 cysteines and an exchangeable S-adenosyl-L-methionine.</text>
</comment>
<name>A0A8J7SIA4_9BACT</name>
<dbReference type="GO" id="GO:0016840">
    <property type="term" value="F:carbon-nitrogen lyase activity"/>
    <property type="evidence" value="ECO:0007669"/>
    <property type="project" value="UniProtKB-UniRule"/>
</dbReference>
<feature type="binding site" evidence="8">
    <location>
        <begin position="151"/>
        <end position="153"/>
    </location>
    <ligand>
        <name>S-adenosyl-L-methionine</name>
        <dbReference type="ChEBI" id="CHEBI:59789"/>
    </ligand>
</feature>
<keyword evidence="1 8" id="KW-0004">4Fe-4S</keyword>
<dbReference type="PANTHER" id="PTHR42836">
    <property type="entry name" value="7-CARBOXY-7-DEAZAGUANINE SYNTHASE"/>
    <property type="match status" value="1"/>
</dbReference>
<dbReference type="GO" id="GO:0051539">
    <property type="term" value="F:4 iron, 4 sulfur cluster binding"/>
    <property type="evidence" value="ECO:0007669"/>
    <property type="project" value="UniProtKB-UniRule"/>
</dbReference>
<feature type="binding site" evidence="8">
    <location>
        <position position="102"/>
    </location>
    <ligand>
        <name>S-adenosyl-L-methionine</name>
        <dbReference type="ChEBI" id="CHEBI:59789"/>
    </ligand>
</feature>
<comment type="caution">
    <text evidence="8">Lacks conserved residue(s) required for the propagation of feature annotation.</text>
</comment>
<comment type="similarity">
    <text evidence="8">Belongs to the radical SAM superfamily. 7-carboxy-7-deazaguanine synthase family.</text>
</comment>
<keyword evidence="3 8" id="KW-0479">Metal-binding</keyword>
<keyword evidence="4 8" id="KW-0460">Magnesium</keyword>
<dbReference type="EC" id="4.3.99.3" evidence="8"/>